<dbReference type="RefSeq" id="WP_011292574.1">
    <property type="nucleotide sequence ID" value="NZ_AOSG01000059.1"/>
</dbReference>
<evidence type="ECO:0000259" key="3">
    <source>
        <dbReference type="PROSITE" id="PS51782"/>
    </source>
</evidence>
<dbReference type="SUPFAM" id="SSF54106">
    <property type="entry name" value="LysM domain"/>
    <property type="match status" value="1"/>
</dbReference>
<gene>
    <name evidence="4" type="ORF">TM51_11044</name>
</gene>
<accession>A0A9P2WPN2</accession>
<keyword evidence="2" id="KW-1133">Transmembrane helix</keyword>
<feature type="transmembrane region" description="Helical" evidence="2">
    <location>
        <begin position="84"/>
        <end position="108"/>
    </location>
</feature>
<dbReference type="Pfam" id="PF01476">
    <property type="entry name" value="LysM"/>
    <property type="match status" value="1"/>
</dbReference>
<reference evidence="4 5" key="1">
    <citation type="journal article" date="2013" name="Genome Announc.">
        <title>Draft Genome Sequence of the Lignocellulose Decomposer Thermobifida fusca Strain TM51.</title>
        <authorList>
            <person name="Toth A."/>
            <person name="Barna T."/>
            <person name="Nagy I."/>
            <person name="Horvath B."/>
            <person name="Nagy I."/>
            <person name="Tancsics A."/>
            <person name="Kriszt B."/>
            <person name="Baka E."/>
            <person name="Fekete C."/>
            <person name="Kukolya J."/>
        </authorList>
    </citation>
    <scope>NUCLEOTIDE SEQUENCE [LARGE SCALE GENOMIC DNA]</scope>
    <source>
        <strain evidence="4 5">TM51</strain>
    </source>
</reference>
<sequence>MSQAALPHAPTPSAARASCRSTSDTDAARGGLETDLYDWSKEVPEWINDVPPPEVRRSPASPARKRAVRPVPAGPPRLTRRGRIVLFCLLGTAAAAGCALFAVAFLALSASNADASTDTLLHLPERSRTVVVNEGDTLWEIAERLRPAEDPRKTVDEIVEINGLTEPVLTPGQELVLPSP</sequence>
<name>A0A9P2WPN2_THEFU</name>
<dbReference type="InterPro" id="IPR036779">
    <property type="entry name" value="LysM_dom_sf"/>
</dbReference>
<protein>
    <submittedName>
        <fullName evidence="4">Peptidoglycan-binding LysM</fullName>
    </submittedName>
</protein>
<dbReference type="CDD" id="cd00118">
    <property type="entry name" value="LysM"/>
    <property type="match status" value="1"/>
</dbReference>
<evidence type="ECO:0000313" key="5">
    <source>
        <dbReference type="Proteomes" id="UP000014184"/>
    </source>
</evidence>
<feature type="domain" description="LysM" evidence="3">
    <location>
        <begin position="128"/>
        <end position="177"/>
    </location>
</feature>
<evidence type="ECO:0000313" key="4">
    <source>
        <dbReference type="EMBL" id="EOR70787.1"/>
    </source>
</evidence>
<dbReference type="InterPro" id="IPR018392">
    <property type="entry name" value="LysM"/>
</dbReference>
<comment type="caution">
    <text evidence="4">The sequence shown here is derived from an EMBL/GenBank/DDBJ whole genome shotgun (WGS) entry which is preliminary data.</text>
</comment>
<proteinExistence type="predicted"/>
<keyword evidence="2" id="KW-0812">Transmembrane</keyword>
<feature type="region of interest" description="Disordered" evidence="1">
    <location>
        <begin position="48"/>
        <end position="74"/>
    </location>
</feature>
<feature type="region of interest" description="Disordered" evidence="1">
    <location>
        <begin position="1"/>
        <end position="34"/>
    </location>
</feature>
<dbReference type="SMART" id="SM00257">
    <property type="entry name" value="LysM"/>
    <property type="match status" value="1"/>
</dbReference>
<dbReference type="PROSITE" id="PS51782">
    <property type="entry name" value="LYSM"/>
    <property type="match status" value="1"/>
</dbReference>
<dbReference type="Gene3D" id="3.10.350.10">
    <property type="entry name" value="LysM domain"/>
    <property type="match status" value="1"/>
</dbReference>
<dbReference type="AlphaFoldDB" id="A0A9P2WPN2"/>
<dbReference type="EMBL" id="AOSG01000059">
    <property type="protein sequence ID" value="EOR70787.1"/>
    <property type="molecule type" value="Genomic_DNA"/>
</dbReference>
<keyword evidence="2" id="KW-0472">Membrane</keyword>
<evidence type="ECO:0000256" key="1">
    <source>
        <dbReference type="SAM" id="MobiDB-lite"/>
    </source>
</evidence>
<evidence type="ECO:0000256" key="2">
    <source>
        <dbReference type="SAM" id="Phobius"/>
    </source>
</evidence>
<organism evidence="4 5">
    <name type="scientific">Thermobifida fusca TM51</name>
    <dbReference type="NCBI Taxonomy" id="1169414"/>
    <lineage>
        <taxon>Bacteria</taxon>
        <taxon>Bacillati</taxon>
        <taxon>Actinomycetota</taxon>
        <taxon>Actinomycetes</taxon>
        <taxon>Streptosporangiales</taxon>
        <taxon>Nocardiopsidaceae</taxon>
        <taxon>Thermobifida</taxon>
    </lineage>
</organism>
<dbReference type="Proteomes" id="UP000014184">
    <property type="component" value="Unassembled WGS sequence"/>
</dbReference>
<keyword evidence="5" id="KW-1185">Reference proteome</keyword>